<organism evidence="9 10">
    <name type="scientific">Eutrema salsugineum</name>
    <name type="common">Saltwater cress</name>
    <name type="synonym">Sisymbrium salsugineum</name>
    <dbReference type="NCBI Taxonomy" id="72664"/>
    <lineage>
        <taxon>Eukaryota</taxon>
        <taxon>Viridiplantae</taxon>
        <taxon>Streptophyta</taxon>
        <taxon>Embryophyta</taxon>
        <taxon>Tracheophyta</taxon>
        <taxon>Spermatophyta</taxon>
        <taxon>Magnoliopsida</taxon>
        <taxon>eudicotyledons</taxon>
        <taxon>Gunneridae</taxon>
        <taxon>Pentapetalae</taxon>
        <taxon>rosids</taxon>
        <taxon>malvids</taxon>
        <taxon>Brassicales</taxon>
        <taxon>Brassicaceae</taxon>
        <taxon>Eutremeae</taxon>
        <taxon>Eutrema</taxon>
    </lineage>
</organism>
<dbReference type="Pfam" id="PF18052">
    <property type="entry name" value="Rx_N"/>
    <property type="match status" value="1"/>
</dbReference>
<feature type="domain" description="Disease resistance N-terminal" evidence="6">
    <location>
        <begin position="6"/>
        <end position="92"/>
    </location>
</feature>
<dbReference type="InterPro" id="IPR055414">
    <property type="entry name" value="LRR_R13L4/SHOC2-like"/>
</dbReference>
<dbReference type="Pfam" id="PF23598">
    <property type="entry name" value="LRR_14"/>
    <property type="match status" value="1"/>
</dbReference>
<dbReference type="Gramene" id="ESQ29524">
    <property type="protein sequence ID" value="ESQ29524"/>
    <property type="gene ID" value="EUTSA_v10023289mg"/>
</dbReference>
<evidence type="ECO:0000256" key="4">
    <source>
        <dbReference type="SAM" id="Coils"/>
    </source>
</evidence>
<dbReference type="Gene3D" id="3.80.10.10">
    <property type="entry name" value="Ribonuclease Inhibitor"/>
    <property type="match status" value="1"/>
</dbReference>
<dbReference type="Gene3D" id="1.10.10.10">
    <property type="entry name" value="Winged helix-like DNA-binding domain superfamily/Winged helix DNA-binding domain"/>
    <property type="match status" value="1"/>
</dbReference>
<evidence type="ECO:0000259" key="6">
    <source>
        <dbReference type="Pfam" id="PF18052"/>
    </source>
</evidence>
<dbReference type="InterPro" id="IPR044974">
    <property type="entry name" value="Disease_R_plants"/>
</dbReference>
<evidence type="ECO:0000259" key="7">
    <source>
        <dbReference type="Pfam" id="PF23559"/>
    </source>
</evidence>
<dbReference type="Pfam" id="PF23559">
    <property type="entry name" value="WHD_DRP"/>
    <property type="match status" value="1"/>
</dbReference>
<accession>V4KEH3</accession>
<dbReference type="FunFam" id="3.40.50.300:FF:001091">
    <property type="entry name" value="Probable disease resistance protein At1g61300"/>
    <property type="match status" value="1"/>
</dbReference>
<evidence type="ECO:0008006" key="11">
    <source>
        <dbReference type="Google" id="ProtNLM"/>
    </source>
</evidence>
<dbReference type="PRINTS" id="PR00364">
    <property type="entry name" value="DISEASERSIST"/>
</dbReference>
<dbReference type="InterPro" id="IPR038005">
    <property type="entry name" value="RX-like_CC"/>
</dbReference>
<dbReference type="Gene3D" id="1.10.8.430">
    <property type="entry name" value="Helical domain of apoptotic protease-activating factors"/>
    <property type="match status" value="1"/>
</dbReference>
<feature type="domain" description="Disease resistance R13L4/SHOC-2-like LRR" evidence="8">
    <location>
        <begin position="511"/>
        <end position="633"/>
    </location>
</feature>
<feature type="domain" description="NB-ARC" evidence="5">
    <location>
        <begin position="132"/>
        <end position="282"/>
    </location>
</feature>
<dbReference type="GO" id="GO:0043531">
    <property type="term" value="F:ADP binding"/>
    <property type="evidence" value="ECO:0007669"/>
    <property type="project" value="InterPro"/>
</dbReference>
<dbReference type="SUPFAM" id="SSF52047">
    <property type="entry name" value="RNI-like"/>
    <property type="match status" value="1"/>
</dbReference>
<dbReference type="EMBL" id="KI517881">
    <property type="protein sequence ID" value="ESQ29524.1"/>
    <property type="molecule type" value="Genomic_DNA"/>
</dbReference>
<dbReference type="PANTHER" id="PTHR23155">
    <property type="entry name" value="DISEASE RESISTANCE PROTEIN RP"/>
    <property type="match status" value="1"/>
</dbReference>
<dbReference type="eggNOG" id="KOG4658">
    <property type="taxonomic scope" value="Eukaryota"/>
</dbReference>
<gene>
    <name evidence="9" type="ORF">EUTSA_v10023289mg</name>
</gene>
<evidence type="ECO:0000313" key="9">
    <source>
        <dbReference type="EMBL" id="ESQ29524.1"/>
    </source>
</evidence>
<keyword evidence="3" id="KW-0611">Plant defense</keyword>
<reference evidence="9 10" key="1">
    <citation type="journal article" date="2013" name="Front. Plant Sci.">
        <title>The Reference Genome of the Halophytic Plant Eutrema salsugineum.</title>
        <authorList>
            <person name="Yang R."/>
            <person name="Jarvis D.E."/>
            <person name="Chen H."/>
            <person name="Beilstein M.A."/>
            <person name="Grimwood J."/>
            <person name="Jenkins J."/>
            <person name="Shu S."/>
            <person name="Prochnik S."/>
            <person name="Xin M."/>
            <person name="Ma C."/>
            <person name="Schmutz J."/>
            <person name="Wing R.A."/>
            <person name="Mitchell-Olds T."/>
            <person name="Schumaker K.S."/>
            <person name="Wang X."/>
        </authorList>
    </citation>
    <scope>NUCLEOTIDE SEQUENCE [LARGE SCALE GENOMIC DNA]</scope>
</reference>
<dbReference type="SUPFAM" id="SSF52540">
    <property type="entry name" value="P-loop containing nucleoside triphosphate hydrolases"/>
    <property type="match status" value="1"/>
</dbReference>
<dbReference type="InterPro" id="IPR032675">
    <property type="entry name" value="LRR_dom_sf"/>
</dbReference>
<feature type="coiled-coil region" evidence="4">
    <location>
        <begin position="17"/>
        <end position="44"/>
    </location>
</feature>
<keyword evidence="1" id="KW-0677">Repeat</keyword>
<evidence type="ECO:0000259" key="5">
    <source>
        <dbReference type="Pfam" id="PF00931"/>
    </source>
</evidence>
<dbReference type="Gene3D" id="3.40.50.300">
    <property type="entry name" value="P-loop containing nucleotide triphosphate hydrolases"/>
    <property type="match status" value="1"/>
</dbReference>
<dbReference type="InterPro" id="IPR036388">
    <property type="entry name" value="WH-like_DNA-bd_sf"/>
</dbReference>
<evidence type="ECO:0000256" key="2">
    <source>
        <dbReference type="ARBA" id="ARBA00022741"/>
    </source>
</evidence>
<evidence type="ECO:0000256" key="3">
    <source>
        <dbReference type="ARBA" id="ARBA00022821"/>
    </source>
</evidence>
<dbReference type="FunFam" id="1.10.10.10:FF:000322">
    <property type="entry name" value="Probable disease resistance protein At1g63360"/>
    <property type="match status" value="1"/>
</dbReference>
<dbReference type="KEGG" id="eus:EUTSA_v10023289mg"/>
<evidence type="ECO:0000256" key="1">
    <source>
        <dbReference type="ARBA" id="ARBA00022737"/>
    </source>
</evidence>
<dbReference type="InterPro" id="IPR002182">
    <property type="entry name" value="NB-ARC"/>
</dbReference>
<dbReference type="PANTHER" id="PTHR23155:SF1185">
    <property type="entry name" value="DISEASE RESISTANCE RPP8-LIKE PROTEIN 3-RELATED"/>
    <property type="match status" value="1"/>
</dbReference>
<keyword evidence="4" id="KW-0175">Coiled coil</keyword>
<dbReference type="InterPro" id="IPR058922">
    <property type="entry name" value="WHD_DRP"/>
</dbReference>
<dbReference type="CDD" id="cd14798">
    <property type="entry name" value="RX-CC_like"/>
    <property type="match status" value="1"/>
</dbReference>
<sequence length="783" mass="90290">MAETLLSFGVEKLWSLLVRKTDRFKELDKQLTELKSDLNLLKSLKNADAKKDASSLVKNCVEEIKEIVFDAEDIVETFILKEEVRKTSGIKKHMRRLSFITVDRREIASELKGISKRISKVIRDDIQSFGENVKKLVGYLVEEEIIQVVSICGMGGIGKTTLARQVFNHEMVRKHFDGVVWVCVSQQFTRKYVWGTILQRLGSEFDEDKVSNMTEDQLQDNLFLLLETRNSLIILDDMWKLLGQSWKVVLTSRNKGVALHADPTCIIFKPASLTPEEKYKVNKEMEETGKQMIKHCGSLPLAIKVLGGLLASQYTLQEWKRVHDNIGAFLVGGNSFNGRNISSVYHVLHLSFEELPIYLKHCFLYLTHFSEDHAIDVDKLSYYWAAEEIPKRMYYNGASIRDIADGYIEEMVKRNMVISERDAHTSRFETCQLHDMMREVCLLKAEEENFLQIVHDTSTAEAKSRRLAIYRPDAELFRPMGEMKNPKLRSLMFITNKNEALISITLSIGWLQSSQRQLMRVLDLSGVRFGVGDTKLPSSIGNLIHLRYLSLYEAHVSHLPSSTWNLKLLLYLNLNVTASSPVYVPNVFEEMRELTFLALPLPSYLSIYNSSEGCSMEILSSSLSELNHLKNLTIDYSNGEQKWRLYMPRLLDVQHLPSHLTTITLQNCCLKEDPMPILGKLLHLKEVDLKCQSYCRRKMVCSGGSFTQLQKLWLFALNEWEEWIVEEGSMPLTLEITNCKKLKELPDGLRFIIFLKELYILLMESKREWKEKLSRGGEDYYKV</sequence>
<keyword evidence="2" id="KW-0547">Nucleotide-binding</keyword>
<evidence type="ECO:0000313" key="10">
    <source>
        <dbReference type="Proteomes" id="UP000030689"/>
    </source>
</evidence>
<dbReference type="GO" id="GO:0098542">
    <property type="term" value="P:defense response to other organism"/>
    <property type="evidence" value="ECO:0007669"/>
    <property type="project" value="TreeGrafter"/>
</dbReference>
<dbReference type="InterPro" id="IPR041118">
    <property type="entry name" value="Rx_N"/>
</dbReference>
<dbReference type="InterPro" id="IPR027417">
    <property type="entry name" value="P-loop_NTPase"/>
</dbReference>
<feature type="domain" description="Disease resistance protein winged helix" evidence="7">
    <location>
        <begin position="369"/>
        <end position="440"/>
    </location>
</feature>
<keyword evidence="10" id="KW-1185">Reference proteome</keyword>
<dbReference type="AlphaFoldDB" id="V4KEH3"/>
<proteinExistence type="predicted"/>
<name>V4KEH3_EUTSA</name>
<evidence type="ECO:0000259" key="8">
    <source>
        <dbReference type="Pfam" id="PF23598"/>
    </source>
</evidence>
<dbReference type="Pfam" id="PF00931">
    <property type="entry name" value="NB-ARC"/>
    <property type="match status" value="1"/>
</dbReference>
<dbReference type="InterPro" id="IPR042197">
    <property type="entry name" value="Apaf_helical"/>
</dbReference>
<dbReference type="OMA" id="QEGCTME"/>
<protein>
    <recommendedName>
        <fullName evidence="11">NB-ARC domain-containing protein</fullName>
    </recommendedName>
</protein>
<dbReference type="Proteomes" id="UP000030689">
    <property type="component" value="Unassembled WGS sequence"/>
</dbReference>
<dbReference type="Gene3D" id="1.20.5.4130">
    <property type="match status" value="1"/>
</dbReference>